<keyword evidence="1" id="KW-0472">Membrane</keyword>
<dbReference type="InterPro" id="IPR010559">
    <property type="entry name" value="Sig_transdc_His_kin_internal"/>
</dbReference>
<gene>
    <name evidence="3" type="ORF">YC6258_01523</name>
</gene>
<dbReference type="Gene3D" id="3.30.565.10">
    <property type="entry name" value="Histidine kinase-like ATPase, C-terminal domain"/>
    <property type="match status" value="1"/>
</dbReference>
<dbReference type="SUPFAM" id="SSF55874">
    <property type="entry name" value="ATPase domain of HSP90 chaperone/DNA topoisomerase II/histidine kinase"/>
    <property type="match status" value="1"/>
</dbReference>
<organism evidence="3 4">
    <name type="scientific">Gynuella sunshinyii YC6258</name>
    <dbReference type="NCBI Taxonomy" id="1445510"/>
    <lineage>
        <taxon>Bacteria</taxon>
        <taxon>Pseudomonadati</taxon>
        <taxon>Pseudomonadota</taxon>
        <taxon>Gammaproteobacteria</taxon>
        <taxon>Oceanospirillales</taxon>
        <taxon>Saccharospirillaceae</taxon>
        <taxon>Gynuella</taxon>
    </lineage>
</organism>
<feature type="domain" description="Signal transduction histidine kinase internal region" evidence="2">
    <location>
        <begin position="150"/>
        <end position="228"/>
    </location>
</feature>
<proteinExistence type="predicted"/>
<evidence type="ECO:0000259" key="2">
    <source>
        <dbReference type="Pfam" id="PF06580"/>
    </source>
</evidence>
<dbReference type="PANTHER" id="PTHR34220:SF7">
    <property type="entry name" value="SENSOR HISTIDINE KINASE YPDA"/>
    <property type="match status" value="1"/>
</dbReference>
<dbReference type="HOGENOM" id="CLU_020473_1_1_6"/>
<evidence type="ECO:0000313" key="4">
    <source>
        <dbReference type="Proteomes" id="UP000032266"/>
    </source>
</evidence>
<accession>A0A0C5VH55</accession>
<dbReference type="Pfam" id="PF06580">
    <property type="entry name" value="His_kinase"/>
    <property type="match status" value="1"/>
</dbReference>
<dbReference type="OrthoDB" id="2514702at2"/>
<keyword evidence="1" id="KW-0812">Transmembrane</keyword>
<evidence type="ECO:0000256" key="1">
    <source>
        <dbReference type="SAM" id="Phobius"/>
    </source>
</evidence>
<dbReference type="GO" id="GO:0000155">
    <property type="term" value="F:phosphorelay sensor kinase activity"/>
    <property type="evidence" value="ECO:0007669"/>
    <property type="project" value="InterPro"/>
</dbReference>
<dbReference type="RefSeq" id="WP_044616321.1">
    <property type="nucleotide sequence ID" value="NZ_CP007142.1"/>
</dbReference>
<dbReference type="EMBL" id="CP007142">
    <property type="protein sequence ID" value="AJQ93571.1"/>
    <property type="molecule type" value="Genomic_DNA"/>
</dbReference>
<name>A0A0C5VH55_9GAMM</name>
<dbReference type="AlphaFoldDB" id="A0A0C5VH55"/>
<keyword evidence="3" id="KW-0808">Transferase</keyword>
<dbReference type="KEGG" id="gsn:YC6258_01523"/>
<sequence length="350" mass="39457">MQNPNPQTTAFLLPNFCRDRSIFFLIAAAQTAVILLALVDAGVRPFDWQRLSLMTLHVQWVCIASAAIICGLRQRLMKLSTRISILVIWCTFVSVGFIVSCAGQVLVYSSFKTGTVGLHTMMTGLIAALILRYFYLQQLVINRSQAELRARIQALHSRIRPHFLFNSMNSIASLIPTDPATAETAVENLSDLFRASLKETDEQISLAQEVGLAKQFLFIEQLRLGSRLNVQWDIQARPEKWRIPQLTLQPLLENAIQHGIQQCIEGGTINIRLYESDKTLKITIVNPLPEKTLTQSQSSQGNRLALQNIEHRIQSIYGDTAKISATKTEKEYICILSLPRISNRSLQKIR</sequence>
<dbReference type="InterPro" id="IPR050640">
    <property type="entry name" value="Bact_2-comp_sensor_kinase"/>
</dbReference>
<feature type="transmembrane region" description="Helical" evidence="1">
    <location>
        <begin position="84"/>
        <end position="110"/>
    </location>
</feature>
<evidence type="ECO:0000313" key="3">
    <source>
        <dbReference type="EMBL" id="AJQ93571.1"/>
    </source>
</evidence>
<feature type="transmembrane region" description="Helical" evidence="1">
    <location>
        <begin position="51"/>
        <end position="72"/>
    </location>
</feature>
<feature type="transmembrane region" description="Helical" evidence="1">
    <location>
        <begin position="21"/>
        <end position="39"/>
    </location>
</feature>
<protein>
    <submittedName>
        <fullName evidence="3">Putative regulator of cell autolysis</fullName>
        <ecNumber evidence="3">2.7.3.-</ecNumber>
    </submittedName>
</protein>
<dbReference type="Proteomes" id="UP000032266">
    <property type="component" value="Chromosome"/>
</dbReference>
<feature type="transmembrane region" description="Helical" evidence="1">
    <location>
        <begin position="116"/>
        <end position="135"/>
    </location>
</feature>
<keyword evidence="1" id="KW-1133">Transmembrane helix</keyword>
<keyword evidence="4" id="KW-1185">Reference proteome</keyword>
<dbReference type="InterPro" id="IPR036890">
    <property type="entry name" value="HATPase_C_sf"/>
</dbReference>
<dbReference type="EC" id="2.7.3.-" evidence="3"/>
<reference evidence="3 4" key="1">
    <citation type="submission" date="2014-01" db="EMBL/GenBank/DDBJ databases">
        <title>Full genme sequencing of cellulolytic bacterium Gynuella sunshinyii YC6258T gen. nov., sp. nov.</title>
        <authorList>
            <person name="Khan H."/>
            <person name="Chung E.J."/>
            <person name="Chung Y.R."/>
        </authorList>
    </citation>
    <scope>NUCLEOTIDE SEQUENCE [LARGE SCALE GENOMIC DNA]</scope>
    <source>
        <strain evidence="3 4">YC6258</strain>
    </source>
</reference>
<dbReference type="PANTHER" id="PTHR34220">
    <property type="entry name" value="SENSOR HISTIDINE KINASE YPDA"/>
    <property type="match status" value="1"/>
</dbReference>
<dbReference type="STRING" id="1445510.YC6258_01523"/>
<dbReference type="GO" id="GO:0016020">
    <property type="term" value="C:membrane"/>
    <property type="evidence" value="ECO:0007669"/>
    <property type="project" value="InterPro"/>
</dbReference>